<keyword evidence="3" id="KW-1185">Reference proteome</keyword>
<evidence type="ECO:0000313" key="3">
    <source>
        <dbReference type="Proteomes" id="UP000001056"/>
    </source>
</evidence>
<dbReference type="RefSeq" id="XP_001227735.1">
    <property type="nucleotide sequence ID" value="XM_001227734.1"/>
</dbReference>
<reference evidence="3" key="1">
    <citation type="journal article" date="2015" name="Genome Announc.">
        <title>Draft genome sequence of the cellulolytic fungus Chaetomium globosum.</title>
        <authorList>
            <person name="Cuomo C.A."/>
            <person name="Untereiner W.A."/>
            <person name="Ma L.-J."/>
            <person name="Grabherr M."/>
            <person name="Birren B.W."/>
        </authorList>
    </citation>
    <scope>NUCLEOTIDE SEQUENCE [LARGE SCALE GENOMIC DNA]</scope>
    <source>
        <strain evidence="3">ATCC 6205 / CBS 148.51 / DSM 1962 / NBRC 6347 / NRRL 1970</strain>
    </source>
</reference>
<gene>
    <name evidence="2" type="ORF">CHGG_09808</name>
</gene>
<proteinExistence type="predicted"/>
<dbReference type="Proteomes" id="UP000001056">
    <property type="component" value="Unassembled WGS sequence"/>
</dbReference>
<evidence type="ECO:0000313" key="2">
    <source>
        <dbReference type="EMBL" id="EAQ83404.1"/>
    </source>
</evidence>
<dbReference type="VEuPathDB" id="FungiDB:CHGG_09808"/>
<accession>Q2GQE6</accession>
<feature type="region of interest" description="Disordered" evidence="1">
    <location>
        <begin position="26"/>
        <end position="75"/>
    </location>
</feature>
<protein>
    <submittedName>
        <fullName evidence="2">Uncharacterized protein</fullName>
    </submittedName>
</protein>
<sequence length="134" mass="14408">MASSSAFNNYIVDSAMGPTCSRQVPPGSFGVPAARGHGTTRLHTSYKGPGSRQRASHLPPNPRTNTTTATTSQVQNVHHRLQHLSAAAAARPTSSTFQKCEYAQLKGHICPDFQISEDPSRSKTYDLLACMAHS</sequence>
<organism evidence="2 3">
    <name type="scientific">Chaetomium globosum (strain ATCC 6205 / CBS 148.51 / DSM 1962 / NBRC 6347 / NRRL 1970)</name>
    <name type="common">Soil fungus</name>
    <dbReference type="NCBI Taxonomy" id="306901"/>
    <lineage>
        <taxon>Eukaryota</taxon>
        <taxon>Fungi</taxon>
        <taxon>Dikarya</taxon>
        <taxon>Ascomycota</taxon>
        <taxon>Pezizomycotina</taxon>
        <taxon>Sordariomycetes</taxon>
        <taxon>Sordariomycetidae</taxon>
        <taxon>Sordariales</taxon>
        <taxon>Chaetomiaceae</taxon>
        <taxon>Chaetomium</taxon>
    </lineage>
</organism>
<dbReference type="HOGENOM" id="CLU_1895960_0_0_1"/>
<dbReference type="OrthoDB" id="4559433at2759"/>
<dbReference type="AlphaFoldDB" id="Q2GQE6"/>
<dbReference type="EMBL" id="CH408035">
    <property type="protein sequence ID" value="EAQ83404.1"/>
    <property type="molecule type" value="Genomic_DNA"/>
</dbReference>
<name>Q2GQE6_CHAGB</name>
<evidence type="ECO:0000256" key="1">
    <source>
        <dbReference type="SAM" id="MobiDB-lite"/>
    </source>
</evidence>
<dbReference type="GeneID" id="4395998"/>
<dbReference type="InParanoid" id="Q2GQE6"/>